<dbReference type="GO" id="GO:0046872">
    <property type="term" value="F:metal ion binding"/>
    <property type="evidence" value="ECO:0007669"/>
    <property type="project" value="UniProtKB-KW"/>
</dbReference>
<dbReference type="InterPro" id="IPR001590">
    <property type="entry name" value="Peptidase_M12B"/>
</dbReference>
<dbReference type="GO" id="GO:0006508">
    <property type="term" value="P:proteolysis"/>
    <property type="evidence" value="ECO:0007669"/>
    <property type="project" value="InterPro"/>
</dbReference>
<dbReference type="InterPro" id="IPR001762">
    <property type="entry name" value="Disintegrin_dom"/>
</dbReference>
<keyword evidence="7" id="KW-0732">Signal</keyword>
<dbReference type="AlphaFoldDB" id="A0AAV9X3P9"/>
<dbReference type="Proteomes" id="UP001365542">
    <property type="component" value="Unassembled WGS sequence"/>
</dbReference>
<feature type="chain" id="PRO_5043530319" description="Disintegrin and metalloproteinase domain-containing protein B" evidence="7">
    <location>
        <begin position="27"/>
        <end position="861"/>
    </location>
</feature>
<dbReference type="PROSITE" id="PS50214">
    <property type="entry name" value="DISINTEGRIN_2"/>
    <property type="match status" value="1"/>
</dbReference>
<keyword evidence="6" id="KW-1133">Transmembrane helix</keyword>
<dbReference type="FunFam" id="4.10.70.10:FF:000003">
    <property type="entry name" value="Disintegrin and metalloproteinase domain-containing protein 17"/>
    <property type="match status" value="1"/>
</dbReference>
<dbReference type="PANTHER" id="PTHR11905">
    <property type="entry name" value="ADAM A DISINTEGRIN AND METALLOPROTEASE DOMAIN"/>
    <property type="match status" value="1"/>
</dbReference>
<keyword evidence="4" id="KW-0862">Zinc</keyword>
<dbReference type="CDD" id="cd04271">
    <property type="entry name" value="ZnMc_ADAM_fungal"/>
    <property type="match status" value="1"/>
</dbReference>
<evidence type="ECO:0000256" key="2">
    <source>
        <dbReference type="ARBA" id="ARBA00056552"/>
    </source>
</evidence>
<feature type="active site" evidence="4">
    <location>
        <position position="443"/>
    </location>
</feature>
<dbReference type="PROSITE" id="PS50215">
    <property type="entry name" value="ADAM_MEPRO"/>
    <property type="match status" value="1"/>
</dbReference>
<evidence type="ECO:0000256" key="7">
    <source>
        <dbReference type="SAM" id="SignalP"/>
    </source>
</evidence>
<evidence type="ECO:0000256" key="3">
    <source>
        <dbReference type="ARBA" id="ARBA00074021"/>
    </source>
</evidence>
<name>A0AAV9X3P9_9PEZI</name>
<comment type="caution">
    <text evidence="4">Lacks conserved residue(s) required for the propagation of feature annotation.</text>
</comment>
<dbReference type="InterPro" id="IPR024079">
    <property type="entry name" value="MetalloPept_cat_dom_sf"/>
</dbReference>
<comment type="function">
    <text evidence="2">Probable zinc protease.</text>
</comment>
<feature type="binding site" evidence="4">
    <location>
        <position position="442"/>
    </location>
    <ligand>
        <name>Zn(2+)</name>
        <dbReference type="ChEBI" id="CHEBI:29105"/>
        <note>catalytic</note>
    </ligand>
</feature>
<organism evidence="10 11">
    <name type="scientific">Orbilia ellipsospora</name>
    <dbReference type="NCBI Taxonomy" id="2528407"/>
    <lineage>
        <taxon>Eukaryota</taxon>
        <taxon>Fungi</taxon>
        <taxon>Dikarya</taxon>
        <taxon>Ascomycota</taxon>
        <taxon>Pezizomycotina</taxon>
        <taxon>Orbiliomycetes</taxon>
        <taxon>Orbiliales</taxon>
        <taxon>Orbiliaceae</taxon>
        <taxon>Orbilia</taxon>
    </lineage>
</organism>
<dbReference type="Gene3D" id="4.10.70.10">
    <property type="entry name" value="Disintegrin domain"/>
    <property type="match status" value="1"/>
</dbReference>
<comment type="caution">
    <text evidence="10">The sequence shown here is derived from an EMBL/GenBank/DDBJ whole genome shotgun (WGS) entry which is preliminary data.</text>
</comment>
<keyword evidence="11" id="KW-1185">Reference proteome</keyword>
<gene>
    <name evidence="10" type="ORF">TWF694_001798</name>
</gene>
<feature type="transmembrane region" description="Helical" evidence="6">
    <location>
        <begin position="718"/>
        <end position="743"/>
    </location>
</feature>
<dbReference type="SMART" id="SM00608">
    <property type="entry name" value="ACR"/>
    <property type="match status" value="1"/>
</dbReference>
<evidence type="ECO:0000313" key="10">
    <source>
        <dbReference type="EMBL" id="KAK6535336.1"/>
    </source>
</evidence>
<keyword evidence="6" id="KW-0472">Membrane</keyword>
<evidence type="ECO:0000256" key="1">
    <source>
        <dbReference type="ARBA" id="ARBA00023157"/>
    </source>
</evidence>
<evidence type="ECO:0000313" key="11">
    <source>
        <dbReference type="Proteomes" id="UP001365542"/>
    </source>
</evidence>
<dbReference type="Pfam" id="PF13688">
    <property type="entry name" value="Reprolysin_5"/>
    <property type="match status" value="1"/>
</dbReference>
<feature type="domain" description="Peptidase M12B" evidence="9">
    <location>
        <begin position="289"/>
        <end position="505"/>
    </location>
</feature>
<dbReference type="InterPro" id="IPR034028">
    <property type="entry name" value="ZnMc_ADAM_fungal"/>
</dbReference>
<dbReference type="Gene3D" id="3.40.390.10">
    <property type="entry name" value="Collagenase (Catalytic Domain)"/>
    <property type="match status" value="1"/>
</dbReference>
<dbReference type="SUPFAM" id="SSF55486">
    <property type="entry name" value="Metalloproteases ('zincins'), catalytic domain"/>
    <property type="match status" value="1"/>
</dbReference>
<dbReference type="PANTHER" id="PTHR11905:SF159">
    <property type="entry name" value="ADAM METALLOPROTEASE"/>
    <property type="match status" value="1"/>
</dbReference>
<feature type="signal peptide" evidence="7">
    <location>
        <begin position="1"/>
        <end position="26"/>
    </location>
</feature>
<dbReference type="SMART" id="SM00050">
    <property type="entry name" value="DISIN"/>
    <property type="match status" value="1"/>
</dbReference>
<dbReference type="EMBL" id="JAVHJO010000010">
    <property type="protein sequence ID" value="KAK6535336.1"/>
    <property type="molecule type" value="Genomic_DNA"/>
</dbReference>
<dbReference type="Pfam" id="PF00200">
    <property type="entry name" value="Disintegrin"/>
    <property type="match status" value="1"/>
</dbReference>
<protein>
    <recommendedName>
        <fullName evidence="3">Disintegrin and metalloproteinase domain-containing protein B</fullName>
    </recommendedName>
</protein>
<feature type="region of interest" description="Disordered" evidence="5">
    <location>
        <begin position="770"/>
        <end position="809"/>
    </location>
</feature>
<evidence type="ECO:0000256" key="5">
    <source>
        <dbReference type="SAM" id="MobiDB-lite"/>
    </source>
</evidence>
<dbReference type="InterPro" id="IPR006586">
    <property type="entry name" value="ADAM_Cys-rich"/>
</dbReference>
<feature type="binding site" evidence="4">
    <location>
        <position position="446"/>
    </location>
    <ligand>
        <name>Zn(2+)</name>
        <dbReference type="ChEBI" id="CHEBI:29105"/>
        <note>catalytic</note>
    </ligand>
</feature>
<sequence>MVFLRRIDAVFTGILLSLLAASFAHAHSVSRGPIPSIGLLKDARIHADGTSQQIHAFSSFYMTFAVDRPYKQIKLVLEPNHDILDDKVKITYVGNDGSVVMEETIDRSQEKVYKGDAYVLDEDFGWEWAGYSRVYVYRDGEDPLFGGTFSIYGDDHHIQLRSEYMRTKHPEDPNVDGEEEFMIIVRDSDINEGIRTQQKRGLGLDTSCGSDSLKFNTDPNHRIRRQIENAAPVPAGMKRDISWNPLGTGRIFGGMRKRQVDGSNPGGFGSGINLASVIGSTVGCPTTRKVALMGLVADCEYVASFSNNGAMVRQNIINVVNQASTLYETTFNITLGLSQLIVSNPNETCPVSPPVSAPWNLQCSSNATIEDRLNIFSQWRGTKANDGLAFWTQFTNCPTGASVGLAWLGLLCTSDATAQGTNFVSGANVVARTQQEYKVLAHEVGHTFGAVHDCTSQTCQDSTFVATSQCCPLSAGSCDAGGQYIMNPSTGDQITQFSPCSVGNICTGIGRGTINSGCLTTNRNVPTITDGVCGNGIVESGEECDSGGNSTCCDPQTCKFRTGAVCDPTNEECCTGTCQFAGSSQVCRPSNGPCDPQEFCTGTSSSCPADVTSPDGQSCGNGTANTYCASGHCTSRDQQCRNLIGVLQGIGNDTRSCDDTNCQLTCTSPQLGAGVCYGMQQWFVDGTKCGSGTCKSGTCVGNNVFNDVKSWVQGHLPLVIGLSAGIGGLLVILILYCCISSCVRRHKRRKMRAHPPILIPPQHMGYVGQYDQVPSAGSGSRRLSRRDHSQTRGSPMSPHNPPPPNEFGYDQQYYMEQAAALDYYNNMRHGGNVNDQGYPNYQPPAYGAPEPPQRGQSVRYA</sequence>
<reference evidence="10 11" key="1">
    <citation type="submission" date="2019-10" db="EMBL/GenBank/DDBJ databases">
        <authorList>
            <person name="Palmer J.M."/>
        </authorList>
    </citation>
    <scope>NUCLEOTIDE SEQUENCE [LARGE SCALE GENOMIC DNA]</scope>
    <source>
        <strain evidence="10 11">TWF694</strain>
    </source>
</reference>
<feature type="domain" description="Disintegrin" evidence="8">
    <location>
        <begin position="530"/>
        <end position="615"/>
    </location>
</feature>
<dbReference type="GO" id="GO:0004222">
    <property type="term" value="F:metalloendopeptidase activity"/>
    <property type="evidence" value="ECO:0007669"/>
    <property type="project" value="InterPro"/>
</dbReference>
<keyword evidence="4" id="KW-0479">Metal-binding</keyword>
<dbReference type="InterPro" id="IPR036436">
    <property type="entry name" value="Disintegrin_dom_sf"/>
</dbReference>
<proteinExistence type="predicted"/>
<accession>A0AAV9X3P9</accession>
<feature type="region of interest" description="Disordered" evidence="5">
    <location>
        <begin position="834"/>
        <end position="861"/>
    </location>
</feature>
<evidence type="ECO:0000256" key="6">
    <source>
        <dbReference type="SAM" id="Phobius"/>
    </source>
</evidence>
<dbReference type="SUPFAM" id="SSF57552">
    <property type="entry name" value="Blood coagulation inhibitor (disintegrin)"/>
    <property type="match status" value="1"/>
</dbReference>
<evidence type="ECO:0000256" key="4">
    <source>
        <dbReference type="PROSITE-ProRule" id="PRU00276"/>
    </source>
</evidence>
<evidence type="ECO:0000259" key="8">
    <source>
        <dbReference type="PROSITE" id="PS50214"/>
    </source>
</evidence>
<keyword evidence="1" id="KW-1015">Disulfide bond</keyword>
<evidence type="ECO:0000259" key="9">
    <source>
        <dbReference type="PROSITE" id="PS50215"/>
    </source>
</evidence>
<keyword evidence="6" id="KW-0812">Transmembrane</keyword>
<feature type="binding site" evidence="4">
    <location>
        <position position="452"/>
    </location>
    <ligand>
        <name>Zn(2+)</name>
        <dbReference type="ChEBI" id="CHEBI:29105"/>
        <note>catalytic</note>
    </ligand>
</feature>